<evidence type="ECO:0000256" key="1">
    <source>
        <dbReference type="SAM" id="SignalP"/>
    </source>
</evidence>
<keyword evidence="1" id="KW-0732">Signal</keyword>
<dbReference type="SUPFAM" id="SSF53807">
    <property type="entry name" value="Helical backbone' metal receptor"/>
    <property type="match status" value="1"/>
</dbReference>
<feature type="chain" id="PRO_5013275175" evidence="1">
    <location>
        <begin position="32"/>
        <end position="324"/>
    </location>
</feature>
<proteinExistence type="predicted"/>
<evidence type="ECO:0000313" key="2">
    <source>
        <dbReference type="EMBL" id="SMC39154.1"/>
    </source>
</evidence>
<dbReference type="AlphaFoldDB" id="A0A1W1YSP0"/>
<sequence>MSQKRAELFIVTGLLFLLAVALALPTPSAMASPSKVGEQIPVIMVGDRLVDAAHSLGVVPVAMVVRCSMWPMCDKLKSSVQVLGCPECLLKKKLDPLFKYGEKHGIKKVFIEKSMEFCAYKKGLDLEKIGDLAKAGGYEVSYVDFTQGLDHAVQGTAELIGQKNKAVPAMGKYRQAMEKTLKFIKNKTFVKNVVIIRGTYQAASGKTFLRIESPNGYADKFMLDPLGINNVGQLAVPQGKTPSKGHIQVRKLTGLIAAAPDAIIMTGDAQAVQKAIYRAVKKNPALAGVPALKGHALFSLPGYVDASVMEYPGVLKQWADFLAL</sequence>
<organism evidence="2 3">
    <name type="scientific">Desulfocicer vacuolatum DSM 3385</name>
    <dbReference type="NCBI Taxonomy" id="1121400"/>
    <lineage>
        <taxon>Bacteria</taxon>
        <taxon>Pseudomonadati</taxon>
        <taxon>Thermodesulfobacteriota</taxon>
        <taxon>Desulfobacteria</taxon>
        <taxon>Desulfobacterales</taxon>
        <taxon>Desulfobacteraceae</taxon>
        <taxon>Desulfocicer</taxon>
    </lineage>
</organism>
<dbReference type="OrthoDB" id="5413369at2"/>
<protein>
    <submittedName>
        <fullName evidence="2">Substrate-binding protein</fullName>
    </submittedName>
</protein>
<dbReference type="RefSeq" id="WP_084066624.1">
    <property type="nucleotide sequence ID" value="NZ_FWXY01000001.1"/>
</dbReference>
<dbReference type="EMBL" id="FWXY01000001">
    <property type="protein sequence ID" value="SMC39154.1"/>
    <property type="molecule type" value="Genomic_DNA"/>
</dbReference>
<accession>A0A1W1YSP0</accession>
<keyword evidence="3" id="KW-1185">Reference proteome</keyword>
<reference evidence="2 3" key="1">
    <citation type="submission" date="2017-04" db="EMBL/GenBank/DDBJ databases">
        <authorList>
            <person name="Afonso C.L."/>
            <person name="Miller P.J."/>
            <person name="Scott M.A."/>
            <person name="Spackman E."/>
            <person name="Goraichik I."/>
            <person name="Dimitrov K.M."/>
            <person name="Suarez D.L."/>
            <person name="Swayne D.E."/>
        </authorList>
    </citation>
    <scope>NUCLEOTIDE SEQUENCE [LARGE SCALE GENOMIC DNA]</scope>
    <source>
        <strain evidence="2 3">DSM 3385</strain>
    </source>
</reference>
<dbReference type="Proteomes" id="UP000192418">
    <property type="component" value="Unassembled WGS sequence"/>
</dbReference>
<evidence type="ECO:0000313" key="3">
    <source>
        <dbReference type="Proteomes" id="UP000192418"/>
    </source>
</evidence>
<dbReference type="STRING" id="1121400.SAMN02746065_101327"/>
<feature type="signal peptide" evidence="1">
    <location>
        <begin position="1"/>
        <end position="31"/>
    </location>
</feature>
<name>A0A1W1YSP0_9BACT</name>
<dbReference type="Gene3D" id="3.40.50.1980">
    <property type="entry name" value="Nitrogenase molybdenum iron protein domain"/>
    <property type="match status" value="1"/>
</dbReference>
<gene>
    <name evidence="2" type="ORF">SAMN02746065_101327</name>
</gene>